<protein>
    <recommendedName>
        <fullName evidence="4">DUF2934 domain-containing protein</fullName>
    </recommendedName>
</protein>
<evidence type="ECO:0000256" key="1">
    <source>
        <dbReference type="SAM" id="MobiDB-lite"/>
    </source>
</evidence>
<keyword evidence="3" id="KW-1185">Reference proteome</keyword>
<proteinExistence type="predicted"/>
<evidence type="ECO:0008006" key="4">
    <source>
        <dbReference type="Google" id="ProtNLM"/>
    </source>
</evidence>
<organism evidence="2 3">
    <name type="scientific">Paraburkholderia tuberum</name>
    <dbReference type="NCBI Taxonomy" id="157910"/>
    <lineage>
        <taxon>Bacteria</taxon>
        <taxon>Pseudomonadati</taxon>
        <taxon>Pseudomonadota</taxon>
        <taxon>Betaproteobacteria</taxon>
        <taxon>Burkholderiales</taxon>
        <taxon>Burkholderiaceae</taxon>
        <taxon>Paraburkholderia</taxon>
    </lineage>
</organism>
<dbReference type="InterPro" id="IPR021327">
    <property type="entry name" value="DUF2934"/>
</dbReference>
<name>A0A1H1KEP4_9BURK</name>
<sequence>MDKELEARIRTRAYQIWENDPSPEGRADDHWEEARRQIEAEGAIDGAAAPQEPTDQSADRDRGSRIAPEQQLQEMPGEDIEQPKRAQRPRAG</sequence>
<dbReference type="RefSeq" id="WP_090811720.1">
    <property type="nucleotide sequence ID" value="NZ_FNKX01000003.1"/>
</dbReference>
<feature type="compositionally biased region" description="Basic and acidic residues" evidence="1">
    <location>
        <begin position="23"/>
        <end position="39"/>
    </location>
</feature>
<evidence type="ECO:0000313" key="3">
    <source>
        <dbReference type="Proteomes" id="UP000199365"/>
    </source>
</evidence>
<gene>
    <name evidence="2" type="ORF">SAMN05445850_7330</name>
</gene>
<dbReference type="Proteomes" id="UP000199365">
    <property type="component" value="Unassembled WGS sequence"/>
</dbReference>
<feature type="compositionally biased region" description="Low complexity" evidence="1">
    <location>
        <begin position="40"/>
        <end position="49"/>
    </location>
</feature>
<reference evidence="3" key="1">
    <citation type="submission" date="2016-10" db="EMBL/GenBank/DDBJ databases">
        <authorList>
            <person name="Varghese N."/>
            <person name="Submissions S."/>
        </authorList>
    </citation>
    <scope>NUCLEOTIDE SEQUENCE [LARGE SCALE GENOMIC DNA]</scope>
    <source>
        <strain evidence="3">DUS833</strain>
    </source>
</reference>
<accession>A0A1H1KEP4</accession>
<dbReference type="Pfam" id="PF11154">
    <property type="entry name" value="DUF2934"/>
    <property type="match status" value="1"/>
</dbReference>
<feature type="region of interest" description="Disordered" evidence="1">
    <location>
        <begin position="16"/>
        <end position="92"/>
    </location>
</feature>
<dbReference type="AlphaFoldDB" id="A0A1H1KEP4"/>
<dbReference type="EMBL" id="FNKX01000003">
    <property type="protein sequence ID" value="SDR60460.1"/>
    <property type="molecule type" value="Genomic_DNA"/>
</dbReference>
<evidence type="ECO:0000313" key="2">
    <source>
        <dbReference type="EMBL" id="SDR60460.1"/>
    </source>
</evidence>
<dbReference type="STRING" id="157910.SAMN05445850_7330"/>